<dbReference type="SUPFAM" id="SSF48019">
    <property type="entry name" value="post-AAA+ oligomerization domain-like"/>
    <property type="match status" value="1"/>
</dbReference>
<dbReference type="CDD" id="cd18138">
    <property type="entry name" value="HLD_clamp_pol_III_delta"/>
    <property type="match status" value="1"/>
</dbReference>
<keyword evidence="6" id="KW-0239">DNA-directed DNA polymerase</keyword>
<evidence type="ECO:0000259" key="11">
    <source>
        <dbReference type="Pfam" id="PF14840"/>
    </source>
</evidence>
<accession>A0A7W4Z5B0</accession>
<comment type="similarity">
    <text evidence="7">Belongs to the DNA polymerase HolA subunit family.</text>
</comment>
<dbReference type="GO" id="GO:0003677">
    <property type="term" value="F:DNA binding"/>
    <property type="evidence" value="ECO:0007669"/>
    <property type="project" value="InterPro"/>
</dbReference>
<evidence type="ECO:0000256" key="8">
    <source>
        <dbReference type="ARBA" id="ARBA00049244"/>
    </source>
</evidence>
<evidence type="ECO:0000313" key="12">
    <source>
        <dbReference type="EMBL" id="MBB3046952.1"/>
    </source>
</evidence>
<dbReference type="Gene3D" id="1.20.272.10">
    <property type="match status" value="1"/>
</dbReference>
<evidence type="ECO:0000256" key="3">
    <source>
        <dbReference type="ARBA" id="ARBA00022679"/>
    </source>
</evidence>
<dbReference type="Proteomes" id="UP000537130">
    <property type="component" value="Unassembled WGS sequence"/>
</dbReference>
<feature type="domain" description="DNA polymerase III delta N-terminal" evidence="10">
    <location>
        <begin position="20"/>
        <end position="135"/>
    </location>
</feature>
<evidence type="ECO:0000256" key="2">
    <source>
        <dbReference type="ARBA" id="ARBA00017703"/>
    </source>
</evidence>
<dbReference type="SUPFAM" id="SSF52540">
    <property type="entry name" value="P-loop containing nucleoside triphosphate hydrolases"/>
    <property type="match status" value="1"/>
</dbReference>
<dbReference type="EC" id="2.7.7.7" evidence="1 9"/>
<dbReference type="PANTHER" id="PTHR34388">
    <property type="entry name" value="DNA POLYMERASE III SUBUNIT DELTA"/>
    <property type="match status" value="1"/>
</dbReference>
<evidence type="ECO:0000256" key="4">
    <source>
        <dbReference type="ARBA" id="ARBA00022695"/>
    </source>
</evidence>
<keyword evidence="4 12" id="KW-0548">Nucleotidyltransferase</keyword>
<evidence type="ECO:0000259" key="10">
    <source>
        <dbReference type="Pfam" id="PF06144"/>
    </source>
</evidence>
<dbReference type="NCBIfam" id="TIGR01128">
    <property type="entry name" value="holA"/>
    <property type="match status" value="1"/>
</dbReference>
<dbReference type="InterPro" id="IPR010372">
    <property type="entry name" value="DNA_pol3_delta_N"/>
</dbReference>
<dbReference type="GO" id="GO:0003887">
    <property type="term" value="F:DNA-directed DNA polymerase activity"/>
    <property type="evidence" value="ECO:0007669"/>
    <property type="project" value="UniProtKB-UniRule"/>
</dbReference>
<sequence length="338" mass="37311">MKLRADQLSKHLASPLLPVYVISGDEPLLAQEACDAIRKAARDQGYTEREVLDVDTGFNWGHLTAASQSMSLFGERKILDLRLNGKLGKEGSQALCDYCETATQDTLLLVQCGRLDRSAQRAKWVKAVEKHGAMLQIWPIDRQQLPRWLQQRAQSLGLNIDRTGISLLAERVEGNLLAAAQELEKLKILVGSDAISGDAVNSLVASNPRYDVFKLIDCVLAGQVSTALKMLRGLRNEGAEAIPLMGAINREIRNLYQCAQQIGRGNGIDRVLDSAGVWDKRKPLYKQALGRVKEAELAKLLQLAQEIDLSLKGQREGQPWEMIDQLVCRLAGQPLAIA</sequence>
<dbReference type="Gene3D" id="3.40.50.300">
    <property type="entry name" value="P-loop containing nucleotide triphosphate hydrolases"/>
    <property type="match status" value="1"/>
</dbReference>
<dbReference type="PANTHER" id="PTHR34388:SF1">
    <property type="entry name" value="DNA POLYMERASE III SUBUNIT DELTA"/>
    <property type="match status" value="1"/>
</dbReference>
<dbReference type="Pfam" id="PF06144">
    <property type="entry name" value="DNA_pol3_delta"/>
    <property type="match status" value="1"/>
</dbReference>
<protein>
    <recommendedName>
        <fullName evidence="2 9">DNA polymerase III subunit delta</fullName>
        <ecNumber evidence="1 9">2.7.7.7</ecNumber>
    </recommendedName>
</protein>
<evidence type="ECO:0000256" key="5">
    <source>
        <dbReference type="ARBA" id="ARBA00022705"/>
    </source>
</evidence>
<feature type="domain" description="DNA polymerase III subunit delta C-terminal" evidence="11">
    <location>
        <begin position="213"/>
        <end position="336"/>
    </location>
</feature>
<dbReference type="InterPro" id="IPR027417">
    <property type="entry name" value="P-loop_NTPase"/>
</dbReference>
<comment type="catalytic activity">
    <reaction evidence="8">
        <text>DNA(n) + a 2'-deoxyribonucleoside 5'-triphosphate = DNA(n+1) + diphosphate</text>
        <dbReference type="Rhea" id="RHEA:22508"/>
        <dbReference type="Rhea" id="RHEA-COMP:17339"/>
        <dbReference type="Rhea" id="RHEA-COMP:17340"/>
        <dbReference type="ChEBI" id="CHEBI:33019"/>
        <dbReference type="ChEBI" id="CHEBI:61560"/>
        <dbReference type="ChEBI" id="CHEBI:173112"/>
        <dbReference type="EC" id="2.7.7.7"/>
    </reaction>
</comment>
<dbReference type="InterPro" id="IPR008921">
    <property type="entry name" value="DNA_pol3_clamp-load_cplx_C"/>
</dbReference>
<gene>
    <name evidence="12" type="ORF">FHR99_001188</name>
</gene>
<evidence type="ECO:0000256" key="1">
    <source>
        <dbReference type="ARBA" id="ARBA00012417"/>
    </source>
</evidence>
<keyword evidence="13" id="KW-1185">Reference proteome</keyword>
<proteinExistence type="inferred from homology"/>
<keyword evidence="5" id="KW-0235">DNA replication</keyword>
<dbReference type="GO" id="GO:0006261">
    <property type="term" value="P:DNA-templated DNA replication"/>
    <property type="evidence" value="ECO:0007669"/>
    <property type="project" value="TreeGrafter"/>
</dbReference>
<reference evidence="12 13" key="1">
    <citation type="submission" date="2020-08" db="EMBL/GenBank/DDBJ databases">
        <title>Genomic Encyclopedia of Type Strains, Phase III (KMG-III): the genomes of soil and plant-associated and newly described type strains.</title>
        <authorList>
            <person name="Whitman W."/>
        </authorList>
    </citation>
    <scope>NUCLEOTIDE SEQUENCE [LARGE SCALE GENOMIC DNA]</scope>
    <source>
        <strain evidence="12 13">CECT 8654</strain>
    </source>
</reference>
<dbReference type="Pfam" id="PF14840">
    <property type="entry name" value="DNA_pol3_delt_C"/>
    <property type="match status" value="1"/>
</dbReference>
<comment type="caution">
    <text evidence="12">The sequence shown here is derived from an EMBL/GenBank/DDBJ whole genome shotgun (WGS) entry which is preliminary data.</text>
</comment>
<dbReference type="GO" id="GO:0009360">
    <property type="term" value="C:DNA polymerase III complex"/>
    <property type="evidence" value="ECO:0007669"/>
    <property type="project" value="UniProtKB-UniRule"/>
</dbReference>
<organism evidence="12 13">
    <name type="scientific">Litorivivens lipolytica</name>
    <dbReference type="NCBI Taxonomy" id="1524264"/>
    <lineage>
        <taxon>Bacteria</taxon>
        <taxon>Pseudomonadati</taxon>
        <taxon>Pseudomonadota</taxon>
        <taxon>Gammaproteobacteria</taxon>
        <taxon>Litorivivens</taxon>
    </lineage>
</organism>
<dbReference type="AlphaFoldDB" id="A0A7W4Z5B0"/>
<keyword evidence="3 12" id="KW-0808">Transferase</keyword>
<dbReference type="InterPro" id="IPR005790">
    <property type="entry name" value="DNA_polIII_delta"/>
</dbReference>
<evidence type="ECO:0000313" key="13">
    <source>
        <dbReference type="Proteomes" id="UP000537130"/>
    </source>
</evidence>
<evidence type="ECO:0000256" key="7">
    <source>
        <dbReference type="ARBA" id="ARBA00034754"/>
    </source>
</evidence>
<dbReference type="InterPro" id="IPR032780">
    <property type="entry name" value="DNA_pol3_delt_C"/>
</dbReference>
<dbReference type="Gene3D" id="1.10.8.60">
    <property type="match status" value="1"/>
</dbReference>
<evidence type="ECO:0000256" key="6">
    <source>
        <dbReference type="ARBA" id="ARBA00022932"/>
    </source>
</evidence>
<dbReference type="RefSeq" id="WP_183409605.1">
    <property type="nucleotide sequence ID" value="NZ_JACHWY010000001.1"/>
</dbReference>
<evidence type="ECO:0000256" key="9">
    <source>
        <dbReference type="NCBIfam" id="TIGR01128"/>
    </source>
</evidence>
<dbReference type="EMBL" id="JACHWY010000001">
    <property type="protein sequence ID" value="MBB3046952.1"/>
    <property type="molecule type" value="Genomic_DNA"/>
</dbReference>
<name>A0A7W4Z5B0_9GAMM</name>